<proteinExistence type="predicted"/>
<dbReference type="PROSITE" id="PS50943">
    <property type="entry name" value="HTH_CROC1"/>
    <property type="match status" value="1"/>
</dbReference>
<dbReference type="SMART" id="SM00530">
    <property type="entry name" value="HTH_XRE"/>
    <property type="match status" value="1"/>
</dbReference>
<dbReference type="AlphaFoldDB" id="A0A290ZFR1"/>
<evidence type="ECO:0000313" key="3">
    <source>
        <dbReference type="Proteomes" id="UP000218505"/>
    </source>
</evidence>
<organism evidence="2 3">
    <name type="scientific">Actinosynnema pretiosum</name>
    <dbReference type="NCBI Taxonomy" id="42197"/>
    <lineage>
        <taxon>Bacteria</taxon>
        <taxon>Bacillati</taxon>
        <taxon>Actinomycetota</taxon>
        <taxon>Actinomycetes</taxon>
        <taxon>Pseudonocardiales</taxon>
        <taxon>Pseudonocardiaceae</taxon>
        <taxon>Actinosynnema</taxon>
    </lineage>
</organism>
<dbReference type="EMBL" id="CP023445">
    <property type="protein sequence ID" value="ATE57813.1"/>
    <property type="molecule type" value="Genomic_DNA"/>
</dbReference>
<name>A0A290ZFR1_9PSEU</name>
<accession>A0A290ZFR1</accession>
<dbReference type="CDD" id="cd00093">
    <property type="entry name" value="HTH_XRE"/>
    <property type="match status" value="1"/>
</dbReference>
<dbReference type="InterPro" id="IPR001387">
    <property type="entry name" value="Cro/C1-type_HTH"/>
</dbReference>
<evidence type="ECO:0000259" key="1">
    <source>
        <dbReference type="PROSITE" id="PS50943"/>
    </source>
</evidence>
<dbReference type="InterPro" id="IPR043917">
    <property type="entry name" value="DUF5753"/>
</dbReference>
<dbReference type="SUPFAM" id="SSF47413">
    <property type="entry name" value="lambda repressor-like DNA-binding domains"/>
    <property type="match status" value="1"/>
</dbReference>
<dbReference type="Pfam" id="PF13560">
    <property type="entry name" value="HTH_31"/>
    <property type="match status" value="1"/>
</dbReference>
<protein>
    <submittedName>
        <fullName evidence="2">Transcriptional regulator</fullName>
    </submittedName>
</protein>
<dbReference type="Gene3D" id="1.10.260.40">
    <property type="entry name" value="lambda repressor-like DNA-binding domains"/>
    <property type="match status" value="1"/>
</dbReference>
<sequence length="289" mass="32235">MSSVRPTVERLQLGVSLTRLRTAARKSQSEAASAIDRTAARLSQVENGKGSLGTEELLKLLDFYGVQGNERSTILALGTAARRRSVRRGYVDTLPEPFQRLVEMQVAASRISWYECGVIPGLVQSPDYVQAIMALSNSIYWETSEEETGNRVAFRLDHQRRVLDCNDPKEISVIFTEDSLHHVIGNKSVMRGQALHLLQLLERHKKLSIRIVPNSAVDNPALGGGLVLLDFKESEPVSFASVLHGPYTYYDHAEDIGPMRRLIERVEELALSRENTGNLLIDLVRKDAS</sequence>
<feature type="domain" description="HTH cro/C1-type" evidence="1">
    <location>
        <begin position="17"/>
        <end position="71"/>
    </location>
</feature>
<evidence type="ECO:0000313" key="2">
    <source>
        <dbReference type="EMBL" id="ATE57813.1"/>
    </source>
</evidence>
<gene>
    <name evidence="2" type="ORF">CNX65_34605</name>
</gene>
<dbReference type="KEGG" id="apre:CNX65_34605"/>
<dbReference type="Proteomes" id="UP000218505">
    <property type="component" value="Chromosome"/>
</dbReference>
<dbReference type="GO" id="GO:0003677">
    <property type="term" value="F:DNA binding"/>
    <property type="evidence" value="ECO:0007669"/>
    <property type="project" value="InterPro"/>
</dbReference>
<dbReference type="InterPro" id="IPR010982">
    <property type="entry name" value="Lambda_DNA-bd_dom_sf"/>
</dbReference>
<dbReference type="Pfam" id="PF19054">
    <property type="entry name" value="DUF5753"/>
    <property type="match status" value="1"/>
</dbReference>
<keyword evidence="3" id="KW-1185">Reference proteome</keyword>
<dbReference type="RefSeq" id="WP_096497458.1">
    <property type="nucleotide sequence ID" value="NZ_CP023445.1"/>
</dbReference>
<reference evidence="2" key="1">
    <citation type="submission" date="2017-09" db="EMBL/GenBank/DDBJ databases">
        <title>Complete Genome Sequence of ansamitocin-producing Bacterium Actinosynnema pretiosum X47.</title>
        <authorList>
            <person name="Cao G."/>
            <person name="Zong G."/>
            <person name="Zhong C."/>
            <person name="Fu J."/>
        </authorList>
    </citation>
    <scope>NUCLEOTIDE SEQUENCE [LARGE SCALE GENOMIC DNA]</scope>
    <source>
        <strain evidence="2">X47</strain>
    </source>
</reference>